<dbReference type="Proteomes" id="UP000282184">
    <property type="component" value="Unassembled WGS sequence"/>
</dbReference>
<dbReference type="OrthoDB" id="1467737at2"/>
<gene>
    <name evidence="2" type="ORF">EJV47_11930</name>
</gene>
<name>A0A3S0IN35_9BACT</name>
<feature type="transmembrane region" description="Helical" evidence="1">
    <location>
        <begin position="12"/>
        <end position="35"/>
    </location>
</feature>
<organism evidence="2 3">
    <name type="scientific">Hymenobacter gummosus</name>
    <dbReference type="NCBI Taxonomy" id="1776032"/>
    <lineage>
        <taxon>Bacteria</taxon>
        <taxon>Pseudomonadati</taxon>
        <taxon>Bacteroidota</taxon>
        <taxon>Cytophagia</taxon>
        <taxon>Cytophagales</taxon>
        <taxon>Hymenobacteraceae</taxon>
        <taxon>Hymenobacter</taxon>
    </lineage>
</organism>
<dbReference type="AlphaFoldDB" id="A0A3S0IN35"/>
<sequence length="158" mass="17496">MSQFVLLMMPHAVKYASVFLLSMVKFFGGPLAGAAAGLPFIVIWALTVAGMMTSILIFTGVGRAFVAHLQRRRRLRHQPIFTRRSRQIVRVFSRFGIGGIAFLTPILFTPIGGAVIATLLGVKRQHILLHMFWSALLWGAAGAFLAIRFSHLFHQVGH</sequence>
<evidence type="ECO:0000313" key="2">
    <source>
        <dbReference type="EMBL" id="RTQ49529.1"/>
    </source>
</evidence>
<evidence type="ECO:0008006" key="4">
    <source>
        <dbReference type="Google" id="ProtNLM"/>
    </source>
</evidence>
<feature type="transmembrane region" description="Helical" evidence="1">
    <location>
        <begin position="91"/>
        <end position="121"/>
    </location>
</feature>
<reference evidence="2 3" key="1">
    <citation type="submission" date="2018-12" db="EMBL/GenBank/DDBJ databases">
        <title>Hymenobacter gummosus sp. nov., isolated from a spring.</title>
        <authorList>
            <person name="Nie L."/>
        </authorList>
    </citation>
    <scope>NUCLEOTIDE SEQUENCE [LARGE SCALE GENOMIC DNA]</scope>
    <source>
        <strain evidence="2 3">KCTC 52166</strain>
    </source>
</reference>
<keyword evidence="1" id="KW-0812">Transmembrane</keyword>
<dbReference type="RefSeq" id="WP_126693388.1">
    <property type="nucleotide sequence ID" value="NZ_RXOF01000006.1"/>
</dbReference>
<keyword evidence="1" id="KW-0472">Membrane</keyword>
<protein>
    <recommendedName>
        <fullName evidence="4">Small multi-drug export protein</fullName>
    </recommendedName>
</protein>
<evidence type="ECO:0000313" key="3">
    <source>
        <dbReference type="Proteomes" id="UP000282184"/>
    </source>
</evidence>
<evidence type="ECO:0000256" key="1">
    <source>
        <dbReference type="SAM" id="Phobius"/>
    </source>
</evidence>
<comment type="caution">
    <text evidence="2">The sequence shown here is derived from an EMBL/GenBank/DDBJ whole genome shotgun (WGS) entry which is preliminary data.</text>
</comment>
<proteinExistence type="predicted"/>
<dbReference type="EMBL" id="RXOF01000006">
    <property type="protein sequence ID" value="RTQ49529.1"/>
    <property type="molecule type" value="Genomic_DNA"/>
</dbReference>
<feature type="transmembrane region" description="Helical" evidence="1">
    <location>
        <begin position="41"/>
        <end position="66"/>
    </location>
</feature>
<accession>A0A3S0IN35</accession>
<keyword evidence="1" id="KW-1133">Transmembrane helix</keyword>
<keyword evidence="3" id="KW-1185">Reference proteome</keyword>
<feature type="transmembrane region" description="Helical" evidence="1">
    <location>
        <begin position="127"/>
        <end position="147"/>
    </location>
</feature>